<proteinExistence type="predicted"/>
<dbReference type="RefSeq" id="WP_150801030.1">
    <property type="nucleotide sequence ID" value="NZ_CABVHU010000023.1"/>
</dbReference>
<reference evidence="1 2" key="1">
    <citation type="submission" date="2019-09" db="EMBL/GenBank/DDBJ databases">
        <authorList>
            <person name="Chandra G."/>
            <person name="Truman W A."/>
        </authorList>
    </citation>
    <scope>NUCLEOTIDE SEQUENCE [LARGE SCALE GENOMIC DNA]</scope>
    <source>
        <strain evidence="1">PS833</strain>
    </source>
</reference>
<dbReference type="AlphaFoldDB" id="A0A5E7FTZ2"/>
<dbReference type="OrthoDB" id="6900261at2"/>
<evidence type="ECO:0000313" key="1">
    <source>
        <dbReference type="EMBL" id="VVO42122.1"/>
    </source>
</evidence>
<name>A0A5E7FTZ2_PSEFL</name>
<dbReference type="EMBL" id="CABVHU010000023">
    <property type="protein sequence ID" value="VVO42122.1"/>
    <property type="molecule type" value="Genomic_DNA"/>
</dbReference>
<protein>
    <submittedName>
        <fullName evidence="1">Uncharacterized protein</fullName>
    </submittedName>
</protein>
<evidence type="ECO:0000313" key="2">
    <source>
        <dbReference type="Proteomes" id="UP000409037"/>
    </source>
</evidence>
<organism evidence="1 2">
    <name type="scientific">Pseudomonas fluorescens</name>
    <dbReference type="NCBI Taxonomy" id="294"/>
    <lineage>
        <taxon>Bacteria</taxon>
        <taxon>Pseudomonadati</taxon>
        <taxon>Pseudomonadota</taxon>
        <taxon>Gammaproteobacteria</taxon>
        <taxon>Pseudomonadales</taxon>
        <taxon>Pseudomonadaceae</taxon>
        <taxon>Pseudomonas</taxon>
    </lineage>
</organism>
<gene>
    <name evidence="1" type="ORF">PS833_05958</name>
</gene>
<dbReference type="Proteomes" id="UP000409037">
    <property type="component" value="Unassembled WGS sequence"/>
</dbReference>
<accession>A0A5E7FTZ2</accession>
<sequence>MKILAFLLIGLNFIFLESAEATSFGRRESATISSVNSRPAICLPNDTGEVFLVGWISLMQSYVRNAGAWGVALKSGAKPLELLPGGCVVFGVVPEGYELDDYKVKTHPLKLEVNNTYIFSLIDASRPRDSYTAVFCIGNTASGTVEYLQYTRLADGSELVPPCDGRRNGNAAKHFSPDN</sequence>